<keyword evidence="3" id="KW-1185">Reference proteome</keyword>
<keyword evidence="1" id="KW-1133">Transmembrane helix</keyword>
<feature type="transmembrane region" description="Helical" evidence="1">
    <location>
        <begin position="7"/>
        <end position="28"/>
    </location>
</feature>
<dbReference type="InterPro" id="IPR002798">
    <property type="entry name" value="SpoIIM-like"/>
</dbReference>
<reference evidence="2 3" key="1">
    <citation type="submission" date="2023-07" db="EMBL/GenBank/DDBJ databases">
        <title>Genomic Encyclopedia of Type Strains, Phase IV (KMG-IV): sequencing the most valuable type-strain genomes for metagenomic binning, comparative biology and taxonomic classification.</title>
        <authorList>
            <person name="Goeker M."/>
        </authorList>
    </citation>
    <scope>NUCLEOTIDE SEQUENCE [LARGE SCALE GENOMIC DNA]</scope>
    <source>
        <strain evidence="2 3">DSM 19092</strain>
    </source>
</reference>
<sequence>MKLKMFSICFIICSAIGIVFFFLGFLLLPKEQFSPDLQPSFITIFSTNFEIHFLTIVFSIISFGLFSIIFLFEQFFYLGFAFHSLVTKTSLKTAYSYFAGHGIVEVINMFLTAAIGLYVSVYIIIMIRKKEFNKNSFITLGKNLFILLVIDLMLLLIAALLETYLSPSLVDKSYIIS</sequence>
<feature type="transmembrane region" description="Helical" evidence="1">
    <location>
        <begin position="106"/>
        <end position="125"/>
    </location>
</feature>
<keyword evidence="1" id="KW-0472">Membrane</keyword>
<evidence type="ECO:0000256" key="1">
    <source>
        <dbReference type="SAM" id="Phobius"/>
    </source>
</evidence>
<gene>
    <name evidence="2" type="ORF">J2S06_001755</name>
</gene>
<dbReference type="PANTHER" id="PTHR35337:SF1">
    <property type="entry name" value="SLR1478 PROTEIN"/>
    <property type="match status" value="1"/>
</dbReference>
<organism evidence="2 3">
    <name type="scientific">Aeribacillus alveayuensis</name>
    <dbReference type="NCBI Taxonomy" id="279215"/>
    <lineage>
        <taxon>Bacteria</taxon>
        <taxon>Bacillati</taxon>
        <taxon>Bacillota</taxon>
        <taxon>Bacilli</taxon>
        <taxon>Bacillales</taxon>
        <taxon>Bacillaceae</taxon>
        <taxon>Aeribacillus</taxon>
    </lineage>
</organism>
<dbReference type="PANTHER" id="PTHR35337">
    <property type="entry name" value="SLR1478 PROTEIN"/>
    <property type="match status" value="1"/>
</dbReference>
<dbReference type="Proteomes" id="UP001225646">
    <property type="component" value="Unassembled WGS sequence"/>
</dbReference>
<evidence type="ECO:0000313" key="3">
    <source>
        <dbReference type="Proteomes" id="UP001225646"/>
    </source>
</evidence>
<evidence type="ECO:0000313" key="2">
    <source>
        <dbReference type="EMBL" id="MDQ0162678.1"/>
    </source>
</evidence>
<accession>A0ABT9VNZ5</accession>
<dbReference type="Pfam" id="PF01944">
    <property type="entry name" value="SpoIIM"/>
    <property type="match status" value="1"/>
</dbReference>
<comment type="caution">
    <text evidence="2">The sequence shown here is derived from an EMBL/GenBank/DDBJ whole genome shotgun (WGS) entry which is preliminary data.</text>
</comment>
<dbReference type="EMBL" id="JAUSTR010000005">
    <property type="protein sequence ID" value="MDQ0162678.1"/>
    <property type="molecule type" value="Genomic_DNA"/>
</dbReference>
<feature type="transmembrane region" description="Helical" evidence="1">
    <location>
        <begin position="137"/>
        <end position="161"/>
    </location>
</feature>
<feature type="transmembrane region" description="Helical" evidence="1">
    <location>
        <begin position="40"/>
        <end position="61"/>
    </location>
</feature>
<dbReference type="RefSeq" id="WP_419152031.1">
    <property type="nucleotide sequence ID" value="NZ_JAUSTR010000005.1"/>
</dbReference>
<protein>
    <submittedName>
        <fullName evidence="2">Membrane protein SpoIIM required for sporulation</fullName>
    </submittedName>
</protein>
<keyword evidence="1" id="KW-0812">Transmembrane</keyword>
<proteinExistence type="predicted"/>
<name>A0ABT9VNZ5_9BACI</name>